<evidence type="ECO:0000313" key="2">
    <source>
        <dbReference type="Proteomes" id="UP000196240"/>
    </source>
</evidence>
<name>A0A1R7QF75_ACIJO</name>
<proteinExistence type="predicted"/>
<dbReference type="RefSeq" id="WP_081313245.1">
    <property type="nucleotide sequence ID" value="NZ_JAOCHF010000015.1"/>
</dbReference>
<dbReference type="EMBL" id="FUUY01000008">
    <property type="protein sequence ID" value="SJX22920.1"/>
    <property type="molecule type" value="Genomic_DNA"/>
</dbReference>
<organism evidence="1 2">
    <name type="scientific">Acinetobacter johnsonii</name>
    <dbReference type="NCBI Taxonomy" id="40214"/>
    <lineage>
        <taxon>Bacteria</taxon>
        <taxon>Pseudomonadati</taxon>
        <taxon>Pseudomonadota</taxon>
        <taxon>Gammaproteobacteria</taxon>
        <taxon>Moraxellales</taxon>
        <taxon>Moraxellaceae</taxon>
        <taxon>Acinetobacter</taxon>
    </lineage>
</organism>
<protein>
    <submittedName>
        <fullName evidence="1">Uncharacterized protein</fullName>
    </submittedName>
</protein>
<evidence type="ECO:0000313" key="1">
    <source>
        <dbReference type="EMBL" id="SJX22920.1"/>
    </source>
</evidence>
<accession>A0A1R7QF75</accession>
<gene>
    <name evidence="1" type="ORF">ACNJC6_02573</name>
</gene>
<sequence>MHIAIQKILKLKSQITLVQIYNGLMASIIMLIVVLSSIALSRPISPSQFENVSRLSHQATFPETQEMAQDLVLENQISYIDYFRLMQAHQFEQNRAKQLPALAPEVQ</sequence>
<reference evidence="1 2" key="1">
    <citation type="submission" date="2017-02" db="EMBL/GenBank/DDBJ databases">
        <authorList>
            <person name="Peterson S.W."/>
        </authorList>
    </citation>
    <scope>NUCLEOTIDE SEQUENCE [LARGE SCALE GENOMIC DNA]</scope>
    <source>
        <strain evidence="1">C6</strain>
    </source>
</reference>
<dbReference type="Proteomes" id="UP000196240">
    <property type="component" value="Unassembled WGS sequence"/>
</dbReference>
<dbReference type="AlphaFoldDB" id="A0A1R7QF75"/>